<dbReference type="HOGENOM" id="CLU_1715274_0_0_1"/>
<name>B7PNK0_IXOSC</name>
<dbReference type="PaxDb" id="6945-B7PNK0"/>
<dbReference type="VEuPathDB" id="VectorBase:ISCI006529"/>
<reference evidence="2" key="2">
    <citation type="submission" date="2020-05" db="UniProtKB">
        <authorList>
            <consortium name="EnsemblMetazoa"/>
        </authorList>
    </citation>
    <scope>IDENTIFICATION</scope>
    <source>
        <strain evidence="2">wikel</strain>
    </source>
</reference>
<evidence type="ECO:0000313" key="1">
    <source>
        <dbReference type="EMBL" id="EEC08172.1"/>
    </source>
</evidence>
<keyword evidence="3" id="KW-1185">Reference proteome</keyword>
<dbReference type="VEuPathDB" id="VectorBase:ISCW006529"/>
<dbReference type="AlphaFoldDB" id="B7PNK0"/>
<accession>B7PNK0</accession>
<dbReference type="InParanoid" id="B7PNK0"/>
<protein>
    <submittedName>
        <fullName evidence="1 2">Uncharacterized protein</fullName>
    </submittedName>
</protein>
<dbReference type="Proteomes" id="UP000001555">
    <property type="component" value="Unassembled WGS sequence"/>
</dbReference>
<proteinExistence type="predicted"/>
<evidence type="ECO:0000313" key="3">
    <source>
        <dbReference type="Proteomes" id="UP000001555"/>
    </source>
</evidence>
<dbReference type="EMBL" id="ABJB010463915">
    <property type="status" value="NOT_ANNOTATED_CDS"/>
    <property type="molecule type" value="Genomic_DNA"/>
</dbReference>
<reference evidence="1 3" key="1">
    <citation type="submission" date="2008-03" db="EMBL/GenBank/DDBJ databases">
        <title>Annotation of Ixodes scapularis.</title>
        <authorList>
            <consortium name="Ixodes scapularis Genome Project Consortium"/>
            <person name="Caler E."/>
            <person name="Hannick L.I."/>
            <person name="Bidwell S."/>
            <person name="Joardar V."/>
            <person name="Thiagarajan M."/>
            <person name="Amedeo P."/>
            <person name="Galinsky K.J."/>
            <person name="Schobel S."/>
            <person name="Inman J."/>
            <person name="Hostetler J."/>
            <person name="Miller J."/>
            <person name="Hammond M."/>
            <person name="Megy K."/>
            <person name="Lawson D."/>
            <person name="Kodira C."/>
            <person name="Sutton G."/>
            <person name="Meyer J."/>
            <person name="Hill C.A."/>
            <person name="Birren B."/>
            <person name="Nene V."/>
            <person name="Collins F."/>
            <person name="Alarcon-Chaidez F."/>
            <person name="Wikel S."/>
            <person name="Strausberg R."/>
        </authorList>
    </citation>
    <scope>NUCLEOTIDE SEQUENCE [LARGE SCALE GENOMIC DNA]</scope>
    <source>
        <strain evidence="3">Wikel</strain>
        <strain evidence="1">Wikel colony</strain>
    </source>
</reference>
<evidence type="ECO:0000313" key="2">
    <source>
        <dbReference type="EnsemblMetazoa" id="ISCW006529-PA"/>
    </source>
</evidence>
<sequence>MTRQCAIRNSSLSRCGHNVWHHSVAAFLPWCRCYCQLREQARCCSCHCSALLSCLFAGGIAIDSTCLTPRCHRKSLCRCLLLSSPALGCVTLSLNHLALHCLACFWVSVAETSIGKTVVDNGVGCLMLCRFFWRLFLPGLCFPAKHWRFLFKM</sequence>
<organism>
    <name type="scientific">Ixodes scapularis</name>
    <name type="common">Black-legged tick</name>
    <name type="synonym">Deer tick</name>
    <dbReference type="NCBI Taxonomy" id="6945"/>
    <lineage>
        <taxon>Eukaryota</taxon>
        <taxon>Metazoa</taxon>
        <taxon>Ecdysozoa</taxon>
        <taxon>Arthropoda</taxon>
        <taxon>Chelicerata</taxon>
        <taxon>Arachnida</taxon>
        <taxon>Acari</taxon>
        <taxon>Parasitiformes</taxon>
        <taxon>Ixodida</taxon>
        <taxon>Ixodoidea</taxon>
        <taxon>Ixodidae</taxon>
        <taxon>Ixodinae</taxon>
        <taxon>Ixodes</taxon>
    </lineage>
</organism>
<gene>
    <name evidence="1" type="ORF">IscW_ISCW006529</name>
</gene>
<dbReference type="EMBL" id="DS753338">
    <property type="protein sequence ID" value="EEC08172.1"/>
    <property type="molecule type" value="Genomic_DNA"/>
</dbReference>
<dbReference type="EnsemblMetazoa" id="ISCW006529-RA">
    <property type="protein sequence ID" value="ISCW006529-PA"/>
    <property type="gene ID" value="ISCW006529"/>
</dbReference>